<keyword evidence="2" id="KW-0812">Transmembrane</keyword>
<dbReference type="Proteomes" id="UP001150062">
    <property type="component" value="Unassembled WGS sequence"/>
</dbReference>
<accession>A0ABQ8YX76</accession>
<keyword evidence="2" id="KW-0472">Membrane</keyword>
<dbReference type="EMBL" id="JAOAOG010000102">
    <property type="protein sequence ID" value="KAJ6249115.1"/>
    <property type="molecule type" value="Genomic_DNA"/>
</dbReference>
<evidence type="ECO:0000256" key="2">
    <source>
        <dbReference type="SAM" id="Phobius"/>
    </source>
</evidence>
<name>A0ABQ8YX76_9EUKA</name>
<comment type="caution">
    <text evidence="3">The sequence shown here is derived from an EMBL/GenBank/DDBJ whole genome shotgun (WGS) entry which is preliminary data.</text>
</comment>
<protein>
    <submittedName>
        <fullName evidence="3">Transcription initiation factor tfiid subunit 3</fullName>
    </submittedName>
</protein>
<evidence type="ECO:0000256" key="1">
    <source>
        <dbReference type="SAM" id="MobiDB-lite"/>
    </source>
</evidence>
<organism evidence="3 4">
    <name type="scientific">Anaeramoeba flamelloides</name>
    <dbReference type="NCBI Taxonomy" id="1746091"/>
    <lineage>
        <taxon>Eukaryota</taxon>
        <taxon>Metamonada</taxon>
        <taxon>Anaeramoebidae</taxon>
        <taxon>Anaeramoeba</taxon>
    </lineage>
</organism>
<feature type="transmembrane region" description="Helical" evidence="2">
    <location>
        <begin position="104"/>
        <end position="123"/>
    </location>
</feature>
<feature type="transmembrane region" description="Helical" evidence="2">
    <location>
        <begin position="168"/>
        <end position="188"/>
    </location>
</feature>
<keyword evidence="4" id="KW-1185">Reference proteome</keyword>
<feature type="transmembrane region" description="Helical" evidence="2">
    <location>
        <begin position="236"/>
        <end position="257"/>
    </location>
</feature>
<feature type="transmembrane region" description="Helical" evidence="2">
    <location>
        <begin position="143"/>
        <end position="163"/>
    </location>
</feature>
<keyword evidence="2" id="KW-1133">Transmembrane helix</keyword>
<feature type="transmembrane region" description="Helical" evidence="2">
    <location>
        <begin position="42"/>
        <end position="65"/>
    </location>
</feature>
<feature type="transmembrane region" description="Helical" evidence="2">
    <location>
        <begin position="77"/>
        <end position="97"/>
    </location>
</feature>
<feature type="region of interest" description="Disordered" evidence="1">
    <location>
        <begin position="1"/>
        <end position="33"/>
    </location>
</feature>
<gene>
    <name evidence="3" type="ORF">M0813_01714</name>
</gene>
<feature type="compositionally biased region" description="Polar residues" evidence="1">
    <location>
        <begin position="19"/>
        <end position="30"/>
    </location>
</feature>
<feature type="region of interest" description="Disordered" evidence="1">
    <location>
        <begin position="264"/>
        <end position="317"/>
    </location>
</feature>
<evidence type="ECO:0000313" key="3">
    <source>
        <dbReference type="EMBL" id="KAJ6249115.1"/>
    </source>
</evidence>
<feature type="compositionally biased region" description="Basic residues" evidence="1">
    <location>
        <begin position="1"/>
        <end position="15"/>
    </location>
</feature>
<evidence type="ECO:0000313" key="4">
    <source>
        <dbReference type="Proteomes" id="UP001150062"/>
    </source>
</evidence>
<sequence length="317" mass="37534">MTKANNKKNGNKPKKEKNQSVSNKRTANANQEEKATTNCPPFVFRFLFFLLMLSYYALMLVYFKYEEAGLCGVYGSINVWSIAIFIGSFGILFGSQFLTNTSALLQFLPSLIYFAELFFVLYFKKPFFGFLPDDFSFENVNSWIDSTHFVWGFFIILLAFSWFKSIKFVEFLFSFLFVSGLTIVSKMYTPHYCLDKNGNEVELNINFSHRFWKNDILKPYEKHYEELKLDYLPSILILYFIGLLFTFFILKIFTFFGKKKKINPKKKHKNQKQNFNKPKKSTKPTMNKNKRRRMKKKQKVNKQPGMKKKPNKNKKNK</sequence>
<proteinExistence type="predicted"/>
<reference evidence="3" key="1">
    <citation type="submission" date="2022-08" db="EMBL/GenBank/DDBJ databases">
        <title>Novel sulfate-reducing endosymbionts in the free-living metamonad Anaeramoeba.</title>
        <authorList>
            <person name="Jerlstrom-Hultqvist J."/>
            <person name="Cepicka I."/>
            <person name="Gallot-Lavallee L."/>
            <person name="Salas-Leiva D."/>
            <person name="Curtis B.A."/>
            <person name="Zahonova K."/>
            <person name="Pipaliya S."/>
            <person name="Dacks J."/>
            <person name="Roger A.J."/>
        </authorList>
    </citation>
    <scope>NUCLEOTIDE SEQUENCE</scope>
    <source>
        <strain evidence="3">Schooner1</strain>
    </source>
</reference>